<keyword evidence="1" id="KW-0106">Calcium</keyword>
<name>A0A9D3Y5C7_DREPO</name>
<dbReference type="PROSITE" id="PS50222">
    <property type="entry name" value="EF_HAND_2"/>
    <property type="match status" value="1"/>
</dbReference>
<dbReference type="SUPFAM" id="SSF47473">
    <property type="entry name" value="EF-hand"/>
    <property type="match status" value="1"/>
</dbReference>
<dbReference type="GO" id="GO:0005509">
    <property type="term" value="F:calcium ion binding"/>
    <property type="evidence" value="ECO:0007669"/>
    <property type="project" value="InterPro"/>
</dbReference>
<organism evidence="4 5">
    <name type="scientific">Dreissena polymorpha</name>
    <name type="common">Zebra mussel</name>
    <name type="synonym">Mytilus polymorpha</name>
    <dbReference type="NCBI Taxonomy" id="45954"/>
    <lineage>
        <taxon>Eukaryota</taxon>
        <taxon>Metazoa</taxon>
        <taxon>Spiralia</taxon>
        <taxon>Lophotrochozoa</taxon>
        <taxon>Mollusca</taxon>
        <taxon>Bivalvia</taxon>
        <taxon>Autobranchia</taxon>
        <taxon>Heteroconchia</taxon>
        <taxon>Euheterodonta</taxon>
        <taxon>Imparidentia</taxon>
        <taxon>Neoheterodontei</taxon>
        <taxon>Myida</taxon>
        <taxon>Dreissenoidea</taxon>
        <taxon>Dreissenidae</taxon>
        <taxon>Dreissena</taxon>
    </lineage>
</organism>
<dbReference type="Pfam" id="PF13499">
    <property type="entry name" value="EF-hand_7"/>
    <property type="match status" value="1"/>
</dbReference>
<dbReference type="CDD" id="cd00051">
    <property type="entry name" value="EFh"/>
    <property type="match status" value="1"/>
</dbReference>
<keyword evidence="5" id="KW-1185">Reference proteome</keyword>
<dbReference type="Proteomes" id="UP000828390">
    <property type="component" value="Unassembled WGS sequence"/>
</dbReference>
<feature type="domain" description="EF-hand" evidence="3">
    <location>
        <begin position="115"/>
        <end position="150"/>
    </location>
</feature>
<keyword evidence="2" id="KW-0732">Signal</keyword>
<reference evidence="4" key="1">
    <citation type="journal article" date="2019" name="bioRxiv">
        <title>The Genome of the Zebra Mussel, Dreissena polymorpha: A Resource for Invasive Species Research.</title>
        <authorList>
            <person name="McCartney M.A."/>
            <person name="Auch B."/>
            <person name="Kono T."/>
            <person name="Mallez S."/>
            <person name="Zhang Y."/>
            <person name="Obille A."/>
            <person name="Becker A."/>
            <person name="Abrahante J.E."/>
            <person name="Garbe J."/>
            <person name="Badalamenti J.P."/>
            <person name="Herman A."/>
            <person name="Mangelson H."/>
            <person name="Liachko I."/>
            <person name="Sullivan S."/>
            <person name="Sone E.D."/>
            <person name="Koren S."/>
            <person name="Silverstein K.A.T."/>
            <person name="Beckman K.B."/>
            <person name="Gohl D.M."/>
        </authorList>
    </citation>
    <scope>NUCLEOTIDE SEQUENCE</scope>
    <source>
        <strain evidence="4">Duluth1</strain>
        <tissue evidence="4">Whole animal</tissue>
    </source>
</reference>
<accession>A0A9D3Y5C7</accession>
<comment type="caution">
    <text evidence="4">The sequence shown here is derived from an EMBL/GenBank/DDBJ whole genome shotgun (WGS) entry which is preliminary data.</text>
</comment>
<sequence length="151" mass="16823">MLSVLILAIAITCVSCERNALGLSARTYEDSGQLARLNEDTSALDNPRRGFFSFFVGVVEVIDIAYSWWRTRTRSTGVEGERFKVIIKADPCLFQIYDANGDDAITRDELEAIFGDGEATHKLAMALDKSGDGQVDEEEFKEDMHKFVEGC</sequence>
<gene>
    <name evidence="4" type="ORF">DPMN_194930</name>
</gene>
<dbReference type="InterPro" id="IPR011992">
    <property type="entry name" value="EF-hand-dom_pair"/>
</dbReference>
<protein>
    <recommendedName>
        <fullName evidence="3">EF-hand domain-containing protein</fullName>
    </recommendedName>
</protein>
<dbReference type="InterPro" id="IPR002048">
    <property type="entry name" value="EF_hand_dom"/>
</dbReference>
<feature type="chain" id="PRO_5039063101" description="EF-hand domain-containing protein" evidence="2">
    <location>
        <begin position="17"/>
        <end position="151"/>
    </location>
</feature>
<evidence type="ECO:0000313" key="4">
    <source>
        <dbReference type="EMBL" id="KAH3692053.1"/>
    </source>
</evidence>
<dbReference type="PROSITE" id="PS00018">
    <property type="entry name" value="EF_HAND_1"/>
    <property type="match status" value="1"/>
</dbReference>
<dbReference type="AlphaFoldDB" id="A0A9D3Y5C7"/>
<proteinExistence type="predicted"/>
<evidence type="ECO:0000256" key="2">
    <source>
        <dbReference type="SAM" id="SignalP"/>
    </source>
</evidence>
<dbReference type="InterPro" id="IPR018247">
    <property type="entry name" value="EF_Hand_1_Ca_BS"/>
</dbReference>
<reference evidence="4" key="2">
    <citation type="submission" date="2020-11" db="EMBL/GenBank/DDBJ databases">
        <authorList>
            <person name="McCartney M.A."/>
            <person name="Auch B."/>
            <person name="Kono T."/>
            <person name="Mallez S."/>
            <person name="Becker A."/>
            <person name="Gohl D.M."/>
            <person name="Silverstein K.A.T."/>
            <person name="Koren S."/>
            <person name="Bechman K.B."/>
            <person name="Herman A."/>
            <person name="Abrahante J.E."/>
            <person name="Garbe J."/>
        </authorList>
    </citation>
    <scope>NUCLEOTIDE SEQUENCE</scope>
    <source>
        <strain evidence="4">Duluth1</strain>
        <tissue evidence="4">Whole animal</tissue>
    </source>
</reference>
<evidence type="ECO:0000256" key="1">
    <source>
        <dbReference type="ARBA" id="ARBA00022837"/>
    </source>
</evidence>
<evidence type="ECO:0000313" key="5">
    <source>
        <dbReference type="Proteomes" id="UP000828390"/>
    </source>
</evidence>
<evidence type="ECO:0000259" key="3">
    <source>
        <dbReference type="PROSITE" id="PS50222"/>
    </source>
</evidence>
<feature type="signal peptide" evidence="2">
    <location>
        <begin position="1"/>
        <end position="16"/>
    </location>
</feature>
<dbReference type="Gene3D" id="1.10.238.10">
    <property type="entry name" value="EF-hand"/>
    <property type="match status" value="1"/>
</dbReference>
<dbReference type="EMBL" id="JAIWYP010000026">
    <property type="protein sequence ID" value="KAH3692053.1"/>
    <property type="molecule type" value="Genomic_DNA"/>
</dbReference>